<dbReference type="InterPro" id="IPR036055">
    <property type="entry name" value="LDL_receptor-like_sf"/>
</dbReference>
<keyword evidence="6 7" id="KW-1015">Disulfide bond</keyword>
<dbReference type="SUPFAM" id="SSF57196">
    <property type="entry name" value="EGF/Laminin"/>
    <property type="match status" value="2"/>
</dbReference>
<evidence type="ECO:0000256" key="5">
    <source>
        <dbReference type="ARBA" id="ARBA00023136"/>
    </source>
</evidence>
<dbReference type="PROSITE" id="PS50026">
    <property type="entry name" value="EGF_3"/>
    <property type="match status" value="2"/>
</dbReference>
<evidence type="ECO:0000313" key="12">
    <source>
        <dbReference type="Proteomes" id="UP000663865"/>
    </source>
</evidence>
<dbReference type="SMART" id="SM00181">
    <property type="entry name" value="EGF"/>
    <property type="match status" value="3"/>
</dbReference>
<protein>
    <recommendedName>
        <fullName evidence="10">EGF-like domain-containing protein</fullName>
    </recommendedName>
</protein>
<dbReference type="Gene3D" id="2.10.25.10">
    <property type="entry name" value="Laminin"/>
    <property type="match status" value="2"/>
</dbReference>
<name>A0A818QL53_9BILA</name>
<dbReference type="SMART" id="SM00192">
    <property type="entry name" value="LDLa"/>
    <property type="match status" value="2"/>
</dbReference>
<feature type="transmembrane region" description="Helical" evidence="9">
    <location>
        <begin position="801"/>
        <end position="826"/>
    </location>
</feature>
<dbReference type="PROSITE" id="PS00022">
    <property type="entry name" value="EGF_1"/>
    <property type="match status" value="2"/>
</dbReference>
<keyword evidence="3" id="KW-0677">Repeat</keyword>
<dbReference type="PROSITE" id="PS50068">
    <property type="entry name" value="LDLRA_2"/>
    <property type="match status" value="2"/>
</dbReference>
<comment type="caution">
    <text evidence="11">The sequence shown here is derived from an EMBL/GenBank/DDBJ whole genome shotgun (WGS) entry which is preliminary data.</text>
</comment>
<dbReference type="GO" id="GO:0016192">
    <property type="term" value="P:vesicle-mediated transport"/>
    <property type="evidence" value="ECO:0007669"/>
    <property type="project" value="UniProtKB-ARBA"/>
</dbReference>
<dbReference type="InterPro" id="IPR002172">
    <property type="entry name" value="LDrepeatLR_classA_rpt"/>
</dbReference>
<keyword evidence="2 9" id="KW-0812">Transmembrane</keyword>
<dbReference type="InterPro" id="IPR050685">
    <property type="entry name" value="LDLR"/>
</dbReference>
<sequence length="849" mass="98395">MRQYATRTKFSKTSTILNILEPSRTDPQNIEQDSPIISDVCNQECEPLFQHCFSKWLVIPAYLILFGLFQFVYLTNRSVDQFKKNIAPDFVCFNPRRCRALASRVTSIDLIIELTCCNRLNLTGIVEFNDFNETMKKFSLMNEYCLKNGNEQSCEDTSYFHCNQSKKCIPYHRVADGIADCYFHEDKKFNACQLNESKRFKCPSADVNICLPPVAIGNEQPDCPLREDSYIHMNRSCSLEINETDETNCSWWPCNDVYTRCDGFWHCLNGADELSCPNTICSLNEYELKELGYFPAIINDGSISSDFKIYHKKTIKTLINTELLSYCHRGILVISRKTETKICLCPPNYFGARCQWQNERISWTVQLRWQNSTYVSAIFQSPSNPCQNNGVCVPSDDRISLKVFTCLCPEDYSGQLRQNRNNQIDIRLNETTSSTTSLLLVHLITAFKDAQHERTTVLKKVHARQPFNIVFVQMPNQFYYRIVLRGVFKPLEYIYIQLQQKQRCYSIKDLFNDTFSSYAYLTQTKYYPLVCRQNLQIMCFYDQNLTCICDNDRFSNCFPFNHTSSNDCQAYNQCKNNGQCFQNNETCSTKTICICPDCYYGSQCQFSTKSFIFSLDAILGYHIKPMVPLVRQPIIIKISVAIILIMLIFGFISGMLSIVTFCRKKPREVGTGYYRLLSSIAAILTLVTLTIKFWLLIFSHMSVINNRSLLDFNCIVVDVTLKILLSSNEWLNSCVAVERMISTIKGVHFQKSKSKQFSKWAILTVIILIIISYIHDPIHRQLIDDIDIDEHRVWCFLQYSFIIRLHFLTSFSINVTSALWIIIALASNRTDVQTDQSFNQHLRNHIVKH</sequence>
<feature type="disulfide bond" evidence="7">
    <location>
        <begin position="595"/>
        <end position="604"/>
    </location>
</feature>
<feature type="transmembrane region" description="Helical" evidence="9">
    <location>
        <begin position="634"/>
        <end position="661"/>
    </location>
</feature>
<feature type="domain" description="EGF-like" evidence="10">
    <location>
        <begin position="564"/>
        <end position="605"/>
    </location>
</feature>
<comment type="subcellular location">
    <subcellularLocation>
        <location evidence="1">Membrane</location>
        <topology evidence="1">Single-pass membrane protein</topology>
    </subcellularLocation>
</comment>
<keyword evidence="7" id="KW-0245">EGF-like domain</keyword>
<dbReference type="PANTHER" id="PTHR24270">
    <property type="entry name" value="LOW-DENSITY LIPOPROTEIN RECEPTOR-RELATED"/>
    <property type="match status" value="1"/>
</dbReference>
<proteinExistence type="predicted"/>
<dbReference type="GO" id="GO:0005886">
    <property type="term" value="C:plasma membrane"/>
    <property type="evidence" value="ECO:0007669"/>
    <property type="project" value="TreeGrafter"/>
</dbReference>
<dbReference type="AlphaFoldDB" id="A0A818QL53"/>
<feature type="transmembrane region" description="Helical" evidence="9">
    <location>
        <begin position="673"/>
        <end position="698"/>
    </location>
</feature>
<evidence type="ECO:0000256" key="4">
    <source>
        <dbReference type="ARBA" id="ARBA00022989"/>
    </source>
</evidence>
<evidence type="ECO:0000256" key="2">
    <source>
        <dbReference type="ARBA" id="ARBA00022692"/>
    </source>
</evidence>
<organism evidence="11 12">
    <name type="scientific">Rotaria socialis</name>
    <dbReference type="NCBI Taxonomy" id="392032"/>
    <lineage>
        <taxon>Eukaryota</taxon>
        <taxon>Metazoa</taxon>
        <taxon>Spiralia</taxon>
        <taxon>Gnathifera</taxon>
        <taxon>Rotifera</taxon>
        <taxon>Eurotatoria</taxon>
        <taxon>Bdelloidea</taxon>
        <taxon>Philodinida</taxon>
        <taxon>Philodinidae</taxon>
        <taxon>Rotaria</taxon>
    </lineage>
</organism>
<evidence type="ECO:0000256" key="8">
    <source>
        <dbReference type="PROSITE-ProRule" id="PRU00124"/>
    </source>
</evidence>
<feature type="transmembrane region" description="Helical" evidence="9">
    <location>
        <begin position="757"/>
        <end position="775"/>
    </location>
</feature>
<evidence type="ECO:0000256" key="6">
    <source>
        <dbReference type="ARBA" id="ARBA00023157"/>
    </source>
</evidence>
<evidence type="ECO:0000313" key="11">
    <source>
        <dbReference type="EMBL" id="CAF3642775.1"/>
    </source>
</evidence>
<dbReference type="Pfam" id="PF00008">
    <property type="entry name" value="EGF"/>
    <property type="match status" value="1"/>
</dbReference>
<reference evidence="11" key="1">
    <citation type="submission" date="2021-02" db="EMBL/GenBank/DDBJ databases">
        <authorList>
            <person name="Nowell W R."/>
        </authorList>
    </citation>
    <scope>NUCLEOTIDE SEQUENCE</scope>
</reference>
<evidence type="ECO:0000256" key="3">
    <source>
        <dbReference type="ARBA" id="ARBA00022737"/>
    </source>
</evidence>
<keyword evidence="5 9" id="KW-0472">Membrane</keyword>
<accession>A0A818QL53</accession>
<evidence type="ECO:0000259" key="10">
    <source>
        <dbReference type="PROSITE" id="PS50026"/>
    </source>
</evidence>
<feature type="domain" description="EGF-like" evidence="10">
    <location>
        <begin position="377"/>
        <end position="418"/>
    </location>
</feature>
<dbReference type="CDD" id="cd00053">
    <property type="entry name" value="EGF"/>
    <property type="match status" value="1"/>
</dbReference>
<evidence type="ECO:0000256" key="7">
    <source>
        <dbReference type="PROSITE-ProRule" id="PRU00076"/>
    </source>
</evidence>
<feature type="transmembrane region" description="Helical" evidence="9">
    <location>
        <begin position="56"/>
        <end position="74"/>
    </location>
</feature>
<dbReference type="Proteomes" id="UP000663865">
    <property type="component" value="Unassembled WGS sequence"/>
</dbReference>
<dbReference type="Gene3D" id="4.10.400.10">
    <property type="entry name" value="Low-density Lipoprotein Receptor"/>
    <property type="match status" value="1"/>
</dbReference>
<dbReference type="Gene3D" id="1.20.1070.10">
    <property type="entry name" value="Rhodopsin 7-helix transmembrane proteins"/>
    <property type="match status" value="1"/>
</dbReference>
<dbReference type="EMBL" id="CAJNYV010004087">
    <property type="protein sequence ID" value="CAF3642775.1"/>
    <property type="molecule type" value="Genomic_DNA"/>
</dbReference>
<feature type="disulfide bond" evidence="8">
    <location>
        <begin position="249"/>
        <end position="267"/>
    </location>
</feature>
<keyword evidence="4 9" id="KW-1133">Transmembrane helix</keyword>
<dbReference type="InterPro" id="IPR000742">
    <property type="entry name" value="EGF"/>
</dbReference>
<evidence type="ECO:0000256" key="1">
    <source>
        <dbReference type="ARBA" id="ARBA00004167"/>
    </source>
</evidence>
<feature type="disulfide bond" evidence="8">
    <location>
        <begin position="261"/>
        <end position="276"/>
    </location>
</feature>
<comment type="caution">
    <text evidence="7">Lacks conserved residue(s) required for the propagation of feature annotation.</text>
</comment>
<evidence type="ECO:0000256" key="9">
    <source>
        <dbReference type="SAM" id="Phobius"/>
    </source>
</evidence>
<gene>
    <name evidence="11" type="ORF">KIK155_LOCUS23025</name>
</gene>